<gene>
    <name evidence="1" type="ORF">GCM10010978_26230</name>
</gene>
<dbReference type="InterPro" id="IPR010921">
    <property type="entry name" value="Trp_repressor/repl_initiator"/>
</dbReference>
<evidence type="ECO:0000313" key="2">
    <source>
        <dbReference type="Proteomes" id="UP000602050"/>
    </source>
</evidence>
<dbReference type="EMBL" id="BMEV01000058">
    <property type="protein sequence ID" value="GFZ84653.1"/>
    <property type="molecule type" value="Genomic_DNA"/>
</dbReference>
<dbReference type="InterPro" id="IPR002514">
    <property type="entry name" value="Transposase_8"/>
</dbReference>
<keyword evidence="2" id="KW-1185">Reference proteome</keyword>
<dbReference type="GO" id="GO:0004803">
    <property type="term" value="F:transposase activity"/>
    <property type="evidence" value="ECO:0007669"/>
    <property type="project" value="InterPro"/>
</dbReference>
<reference evidence="1" key="2">
    <citation type="submission" date="2020-09" db="EMBL/GenBank/DDBJ databases">
        <authorList>
            <person name="Sun Q."/>
            <person name="Zhou Y."/>
        </authorList>
    </citation>
    <scope>NUCLEOTIDE SEQUENCE</scope>
    <source>
        <strain evidence="1">CGMCC 1.12360</strain>
    </source>
</reference>
<dbReference type="Gene3D" id="1.10.10.10">
    <property type="entry name" value="Winged helix-like DNA-binding domain superfamily/Winged helix DNA-binding domain"/>
    <property type="match status" value="1"/>
</dbReference>
<reference evidence="1" key="1">
    <citation type="journal article" date="2014" name="Int. J. Syst. Evol. Microbiol.">
        <title>Complete genome sequence of Corynebacterium casei LMG S-19264T (=DSM 44701T), isolated from a smear-ripened cheese.</title>
        <authorList>
            <consortium name="US DOE Joint Genome Institute (JGI-PGF)"/>
            <person name="Walter F."/>
            <person name="Albersmeier A."/>
            <person name="Kalinowski J."/>
            <person name="Ruckert C."/>
        </authorList>
    </citation>
    <scope>NUCLEOTIDE SEQUENCE</scope>
    <source>
        <strain evidence="1">CGMCC 1.12360</strain>
    </source>
</reference>
<evidence type="ECO:0008006" key="3">
    <source>
        <dbReference type="Google" id="ProtNLM"/>
    </source>
</evidence>
<proteinExistence type="predicted"/>
<dbReference type="AlphaFoldDB" id="A0A8J2XIV3"/>
<dbReference type="Pfam" id="PF01527">
    <property type="entry name" value="HTH_Tnp_1"/>
    <property type="match status" value="1"/>
</dbReference>
<evidence type="ECO:0000313" key="1">
    <source>
        <dbReference type="EMBL" id="GFZ84653.1"/>
    </source>
</evidence>
<protein>
    <recommendedName>
        <fullName evidence="3">Transposase</fullName>
    </recommendedName>
</protein>
<sequence>MKQKRKRYSPEFKAQVVLEILKEEKSLTELSSEYGIHVNQLRK</sequence>
<organism evidence="1 2">
    <name type="scientific">Compostibacillus humi</name>
    <dbReference type="NCBI Taxonomy" id="1245525"/>
    <lineage>
        <taxon>Bacteria</taxon>
        <taxon>Bacillati</taxon>
        <taxon>Bacillota</taxon>
        <taxon>Bacilli</taxon>
        <taxon>Bacillales</taxon>
        <taxon>Bacillaceae</taxon>
        <taxon>Compostibacillus</taxon>
    </lineage>
</organism>
<name>A0A8J2XIV3_9BACI</name>
<dbReference type="InterPro" id="IPR036388">
    <property type="entry name" value="WH-like_DNA-bd_sf"/>
</dbReference>
<accession>A0A8J2XIV3</accession>
<comment type="caution">
    <text evidence="1">The sequence shown here is derived from an EMBL/GenBank/DDBJ whole genome shotgun (WGS) entry which is preliminary data.</text>
</comment>
<dbReference type="GO" id="GO:0043565">
    <property type="term" value="F:sequence-specific DNA binding"/>
    <property type="evidence" value="ECO:0007669"/>
    <property type="project" value="InterPro"/>
</dbReference>
<dbReference type="GO" id="GO:0006313">
    <property type="term" value="P:DNA transposition"/>
    <property type="evidence" value="ECO:0007669"/>
    <property type="project" value="InterPro"/>
</dbReference>
<dbReference type="SUPFAM" id="SSF48295">
    <property type="entry name" value="TrpR-like"/>
    <property type="match status" value="1"/>
</dbReference>
<dbReference type="Proteomes" id="UP000602050">
    <property type="component" value="Unassembled WGS sequence"/>
</dbReference>